<gene>
    <name evidence="7" type="ORF">C5613_44505</name>
</gene>
<dbReference type="Proteomes" id="UP000239290">
    <property type="component" value="Unassembled WGS sequence"/>
</dbReference>
<dbReference type="Gene3D" id="1.20.1530.20">
    <property type="match status" value="1"/>
</dbReference>
<feature type="domain" description="Cation/H+ exchanger transmembrane" evidence="6">
    <location>
        <begin position="12"/>
        <end position="70"/>
    </location>
</feature>
<dbReference type="AlphaFoldDB" id="A0A2S8HZK0"/>
<evidence type="ECO:0000256" key="4">
    <source>
        <dbReference type="ARBA" id="ARBA00023136"/>
    </source>
</evidence>
<keyword evidence="2 5" id="KW-0812">Transmembrane</keyword>
<organism evidence="7 8">
    <name type="scientific">Rhodococcus opacus</name>
    <name type="common">Nocardia opaca</name>
    <dbReference type="NCBI Taxonomy" id="37919"/>
    <lineage>
        <taxon>Bacteria</taxon>
        <taxon>Bacillati</taxon>
        <taxon>Actinomycetota</taxon>
        <taxon>Actinomycetes</taxon>
        <taxon>Mycobacteriales</taxon>
        <taxon>Nocardiaceae</taxon>
        <taxon>Rhodococcus</taxon>
    </lineage>
</organism>
<evidence type="ECO:0000313" key="8">
    <source>
        <dbReference type="Proteomes" id="UP000239290"/>
    </source>
</evidence>
<comment type="caution">
    <text evidence="7">The sequence shown here is derived from an EMBL/GenBank/DDBJ whole genome shotgun (WGS) entry which is preliminary data.</text>
</comment>
<evidence type="ECO:0000256" key="5">
    <source>
        <dbReference type="SAM" id="Phobius"/>
    </source>
</evidence>
<evidence type="ECO:0000313" key="7">
    <source>
        <dbReference type="EMBL" id="PQP07542.1"/>
    </source>
</evidence>
<protein>
    <submittedName>
        <fullName evidence="7">Sodium:proton antiporter</fullName>
    </submittedName>
</protein>
<feature type="non-terminal residue" evidence="7">
    <location>
        <position position="70"/>
    </location>
</feature>
<dbReference type="RefSeq" id="WP_198602347.1">
    <property type="nucleotide sequence ID" value="NZ_PUIO01000200.1"/>
</dbReference>
<dbReference type="InterPro" id="IPR038770">
    <property type="entry name" value="Na+/solute_symporter_sf"/>
</dbReference>
<keyword evidence="4 5" id="KW-0472">Membrane</keyword>
<dbReference type="GO" id="GO:1902600">
    <property type="term" value="P:proton transmembrane transport"/>
    <property type="evidence" value="ECO:0007669"/>
    <property type="project" value="InterPro"/>
</dbReference>
<evidence type="ECO:0000256" key="2">
    <source>
        <dbReference type="ARBA" id="ARBA00022692"/>
    </source>
</evidence>
<name>A0A2S8HZK0_RHOOP</name>
<dbReference type="InterPro" id="IPR006153">
    <property type="entry name" value="Cation/H_exchanger_TM"/>
</dbReference>
<accession>A0A2S8HZK0</accession>
<sequence>MSFEILALISAAALAGPLLAVRRGWHLPVMLGELLVGILLGTTGLRWIHPEDPTFTFLADIGFALIMFVA</sequence>
<evidence type="ECO:0000259" key="6">
    <source>
        <dbReference type="Pfam" id="PF00999"/>
    </source>
</evidence>
<dbReference type="GO" id="GO:0015297">
    <property type="term" value="F:antiporter activity"/>
    <property type="evidence" value="ECO:0007669"/>
    <property type="project" value="InterPro"/>
</dbReference>
<dbReference type="Pfam" id="PF00999">
    <property type="entry name" value="Na_H_Exchanger"/>
    <property type="match status" value="1"/>
</dbReference>
<evidence type="ECO:0000256" key="1">
    <source>
        <dbReference type="ARBA" id="ARBA00004141"/>
    </source>
</evidence>
<evidence type="ECO:0000256" key="3">
    <source>
        <dbReference type="ARBA" id="ARBA00022989"/>
    </source>
</evidence>
<dbReference type="GO" id="GO:0016020">
    <property type="term" value="C:membrane"/>
    <property type="evidence" value="ECO:0007669"/>
    <property type="project" value="UniProtKB-SubCell"/>
</dbReference>
<comment type="subcellular location">
    <subcellularLocation>
        <location evidence="1">Membrane</location>
        <topology evidence="1">Multi-pass membrane protein</topology>
    </subcellularLocation>
</comment>
<proteinExistence type="predicted"/>
<reference evidence="8" key="1">
    <citation type="submission" date="2018-02" db="EMBL/GenBank/DDBJ databases">
        <title>Draft genome sequencing of Rhodococcus opacus KU647198.</title>
        <authorList>
            <person name="Zheng B.-X."/>
        </authorList>
    </citation>
    <scope>NUCLEOTIDE SEQUENCE [LARGE SCALE GENOMIC DNA]</scope>
    <source>
        <strain evidence="8">04-OD7</strain>
    </source>
</reference>
<keyword evidence="3 5" id="KW-1133">Transmembrane helix</keyword>
<dbReference type="EMBL" id="PUIO01000200">
    <property type="protein sequence ID" value="PQP07542.1"/>
    <property type="molecule type" value="Genomic_DNA"/>
</dbReference>
<feature type="transmembrane region" description="Helical" evidence="5">
    <location>
        <begin position="30"/>
        <end position="48"/>
    </location>
</feature>